<evidence type="ECO:0000313" key="2">
    <source>
        <dbReference type="EMBL" id="QRG82668.1"/>
    </source>
</evidence>
<dbReference type="Pfam" id="PF01755">
    <property type="entry name" value="Glyco_transf_25"/>
    <property type="match status" value="1"/>
</dbReference>
<accession>A0AA92LRP1</accession>
<reference evidence="2 3" key="1">
    <citation type="submission" date="2021-01" db="EMBL/GenBank/DDBJ databases">
        <title>Characterization of a novel blaVMB-2- harboring plasmid in Vibrio diabolicus.</title>
        <authorList>
            <person name="Liu M."/>
        </authorList>
    </citation>
    <scope>NUCLEOTIDE SEQUENCE [LARGE SCALE GENOMIC DNA]</scope>
    <source>
        <strain evidence="2 3">SLV18</strain>
    </source>
</reference>
<dbReference type="AlphaFoldDB" id="A0AA92LRP1"/>
<dbReference type="InterPro" id="IPR002654">
    <property type="entry name" value="Glyco_trans_25"/>
</dbReference>
<sequence length="254" mass="28955">MKAFCITLKGCEDRQETTLNTLKRIGLDCEVFYGVDARKDTHPLLGHLDSRQFEFNMGRPCIIGEAGCYASHYLLWKKCVELNEPIIIFEDDLSIEDELFLNTLKAVAENIESCGYIRTENTSSRGMFYDVKQYGSQRLVKYLKVPQCTTSYAISPSAARAFIDASKTFQFPVDVFLRNTWLHKQAMFGVRQAGLRGGNKPSVIGNRKRQGDKDYLVATMKLLNKAKSMMLNLVMNGYHLIKMGREYGPKKFNN</sequence>
<dbReference type="Proteomes" id="UP000596337">
    <property type="component" value="Chromosome 1"/>
</dbReference>
<dbReference type="RefSeq" id="WP_203346736.1">
    <property type="nucleotide sequence ID" value="NZ_CP069195.1"/>
</dbReference>
<evidence type="ECO:0000313" key="3">
    <source>
        <dbReference type="Proteomes" id="UP000596337"/>
    </source>
</evidence>
<dbReference type="EMBL" id="CP069195">
    <property type="protein sequence ID" value="QRG82668.1"/>
    <property type="molecule type" value="Genomic_DNA"/>
</dbReference>
<evidence type="ECO:0000259" key="1">
    <source>
        <dbReference type="Pfam" id="PF01755"/>
    </source>
</evidence>
<gene>
    <name evidence="2" type="ORF">JOS67_14010</name>
</gene>
<protein>
    <submittedName>
        <fullName evidence="2">Glycosyltransferase family 25 protein</fullName>
    </submittedName>
</protein>
<dbReference type="CDD" id="cd06532">
    <property type="entry name" value="Glyco_transf_25"/>
    <property type="match status" value="1"/>
</dbReference>
<organism evidence="2 3">
    <name type="scientific">Vibrio diabolicus</name>
    <dbReference type="NCBI Taxonomy" id="50719"/>
    <lineage>
        <taxon>Bacteria</taxon>
        <taxon>Pseudomonadati</taxon>
        <taxon>Pseudomonadota</taxon>
        <taxon>Gammaproteobacteria</taxon>
        <taxon>Vibrionales</taxon>
        <taxon>Vibrionaceae</taxon>
        <taxon>Vibrio</taxon>
        <taxon>Vibrio diabolicus subgroup</taxon>
    </lineage>
</organism>
<name>A0AA92LRP1_9VIBR</name>
<proteinExistence type="predicted"/>
<feature type="domain" description="Glycosyl transferase family 25" evidence="1">
    <location>
        <begin position="2"/>
        <end position="176"/>
    </location>
</feature>